<feature type="region of interest" description="Disordered" evidence="9">
    <location>
        <begin position="446"/>
        <end position="484"/>
    </location>
</feature>
<dbReference type="GO" id="GO:0005829">
    <property type="term" value="C:cytosol"/>
    <property type="evidence" value="ECO:0007669"/>
    <property type="project" value="TreeGrafter"/>
</dbReference>
<dbReference type="EC" id="3.4.19.12" evidence="8"/>
<evidence type="ECO:0000256" key="8">
    <source>
        <dbReference type="RuleBase" id="RU366025"/>
    </source>
</evidence>
<evidence type="ECO:0000256" key="4">
    <source>
        <dbReference type="ARBA" id="ARBA00022670"/>
    </source>
</evidence>
<reference evidence="11" key="2">
    <citation type="submission" date="2014-03" db="EMBL/GenBank/DDBJ databases">
        <title>The whipworm genome and dual-species transcriptomics of an intimate host-pathogen interaction.</title>
        <authorList>
            <person name="Foth B.J."/>
            <person name="Tsai I.J."/>
            <person name="Reid A.J."/>
            <person name="Bancroft A.J."/>
            <person name="Nichol S."/>
            <person name="Tracey A."/>
            <person name="Holroyd N."/>
            <person name="Cotton J.A."/>
            <person name="Stanley E.J."/>
            <person name="Zarowiecki M."/>
            <person name="Liu J.Z."/>
            <person name="Huckvale T."/>
            <person name="Cooper P.J."/>
            <person name="Grencis R.K."/>
            <person name="Berriman M."/>
        </authorList>
    </citation>
    <scope>NUCLEOTIDE SEQUENCE [LARGE SCALE GENOMIC DNA]</scope>
    <source>
        <strain evidence="11">Edinburgh</strain>
    </source>
</reference>
<protein>
    <recommendedName>
        <fullName evidence="8">Ubiquitin carboxyl-terminal hydrolase</fullName>
        <ecNumber evidence="8">3.4.19.12</ecNumber>
    </recommendedName>
</protein>
<feature type="domain" description="USP" evidence="10">
    <location>
        <begin position="130"/>
        <end position="436"/>
    </location>
</feature>
<comment type="catalytic activity">
    <reaction evidence="1 8">
        <text>Thiol-dependent hydrolysis of ester, thioester, amide, peptide and isopeptide bonds formed by the C-terminal Gly of ubiquitin (a 76-residue protein attached to proteins as an intracellular targeting signal).</text>
        <dbReference type="EC" id="3.4.19.12"/>
    </reaction>
</comment>
<evidence type="ECO:0000313" key="11">
    <source>
        <dbReference type="Proteomes" id="UP000046395"/>
    </source>
</evidence>
<feature type="compositionally biased region" description="Polar residues" evidence="9">
    <location>
        <begin position="593"/>
        <end position="605"/>
    </location>
</feature>
<evidence type="ECO:0000256" key="1">
    <source>
        <dbReference type="ARBA" id="ARBA00000707"/>
    </source>
</evidence>
<feature type="compositionally biased region" description="Acidic residues" evidence="9">
    <location>
        <begin position="539"/>
        <end position="548"/>
    </location>
</feature>
<keyword evidence="6 8" id="KW-0378">Hydrolase</keyword>
<dbReference type="InterPro" id="IPR018200">
    <property type="entry name" value="USP_CS"/>
</dbReference>
<dbReference type="Gene3D" id="3.90.70.10">
    <property type="entry name" value="Cysteine proteinases"/>
    <property type="match status" value="1"/>
</dbReference>
<dbReference type="PROSITE" id="PS00972">
    <property type="entry name" value="USP_1"/>
    <property type="match status" value="1"/>
</dbReference>
<dbReference type="PROSITE" id="PS50235">
    <property type="entry name" value="USP_3"/>
    <property type="match status" value="1"/>
</dbReference>
<keyword evidence="11" id="KW-1185">Reference proteome</keyword>
<dbReference type="STRING" id="70415.A0A5S6R628"/>
<dbReference type="AlphaFoldDB" id="A0A5S6R628"/>
<dbReference type="WBParaSite" id="TMUE_3000014739.2">
    <property type="protein sequence ID" value="TMUE_3000014739.2"/>
    <property type="gene ID" value="WBGene00290513"/>
</dbReference>
<feature type="compositionally biased region" description="Basic and acidic residues" evidence="9">
    <location>
        <begin position="699"/>
        <end position="711"/>
    </location>
</feature>
<evidence type="ECO:0000256" key="7">
    <source>
        <dbReference type="ARBA" id="ARBA00022807"/>
    </source>
</evidence>
<feature type="compositionally biased region" description="Basic and acidic residues" evidence="9">
    <location>
        <begin position="552"/>
        <end position="562"/>
    </location>
</feature>
<dbReference type="InterPro" id="IPR028889">
    <property type="entry name" value="USP"/>
</dbReference>
<feature type="compositionally biased region" description="Basic and acidic residues" evidence="9">
    <location>
        <begin position="746"/>
        <end position="764"/>
    </location>
</feature>
<sequence>MSLDKRLSGALLGLSTVQKTVDSQLFTEARSLLENHLNFVAGKIPYSWRNETYRLKYYTLGADKMAQSSCSARARDERDRSSTPVATTAVAGSSSLSTVCEGLPRPQFEIFSADEVKLTWDAEYRCGTGVGLQNLGNTCFLNSILQVLVNTAPIVNYLTSSGHNKQYCPSVTGFCALCALAVHVKHIFMAAKSHTDSVAPNQIVQKIRCVMKSHCWGRQEDAHEFLRYFVDAMQTAALYPYKDRKLDLFTKETTVISRIFGGFHRSQIICNNCQFVSITHDPFLDLSLEIKQWNTVDSALAHYTRMETLSNENAYLCPRCNRRVSARKILTIHCAPNVLTVHLKRFDHVGKIDRYISYSERLNLRPYMTEKQGLPVNYRLYGVVVHNGRSTNSGHYYAFVRNPLGQWHLMDDSRVCAVSGDSALKASAYVLFYVRLPTPMAAVKPQAKPEAVDMTREDSETRKSTFNRQDRAASNTSKLNDDKRLSIHDKHKKISFKINGNRPAKYSRISPFKIKLQSTAKSRPSNGHPTVTSGPLVPYEDDTSDETATEMSSKDQAKRARLEGSSSSSSTSSSSSSTSDQKDKRDEPFSESPLVSRSDPSSRPTAETPIVNGMNCNPKEPVGPSRVREDGNGSSRSNSGSPMLDGRSSHRSSALKSSGETEEQQKNGNAGKEPVNKRHLMDNEKSRSITSTDRSASQTRERTSELRHAASEEQNGGVCEDLSRTSSRRHRRRHRRHHRHRRHRSRSSERRRELYKVGKEDEQKGSLPASSDRPLPSGYKSQSADGEDAVKYLKSYGSFSYGPSVKSWSGEVNSIDRYRHENREVDSFATGRGDSDSEVIERRQMHSHKRLKQSNFGGNVFQRLQDRRNACRAAESS</sequence>
<name>A0A5S6R628_TRIMR</name>
<accession>A0A5S6R628</accession>
<dbReference type="GO" id="GO:0005730">
    <property type="term" value="C:nucleolus"/>
    <property type="evidence" value="ECO:0007669"/>
    <property type="project" value="UniProtKB-SubCell"/>
</dbReference>
<feature type="region of interest" description="Disordered" evidence="9">
    <location>
        <begin position="819"/>
        <end position="839"/>
    </location>
</feature>
<dbReference type="InterPro" id="IPR038765">
    <property type="entry name" value="Papain-like_cys_pep_sf"/>
</dbReference>
<keyword evidence="4 8" id="KW-0645">Protease</keyword>
<feature type="compositionally biased region" description="Basic and acidic residues" evidence="9">
    <location>
        <begin position="450"/>
        <end position="471"/>
    </location>
</feature>
<evidence type="ECO:0000256" key="5">
    <source>
        <dbReference type="ARBA" id="ARBA00022786"/>
    </source>
</evidence>
<dbReference type="GO" id="GO:0004843">
    <property type="term" value="F:cysteine-type deubiquitinase activity"/>
    <property type="evidence" value="ECO:0007669"/>
    <property type="project" value="UniProtKB-UniRule"/>
</dbReference>
<dbReference type="PANTHER" id="PTHR24006">
    <property type="entry name" value="UBIQUITIN CARBOXYL-TERMINAL HYDROLASE"/>
    <property type="match status" value="1"/>
</dbReference>
<reference evidence="11" key="1">
    <citation type="submission" date="2013-11" db="EMBL/GenBank/DDBJ databases">
        <authorList>
            <person name="Aslett M."/>
        </authorList>
    </citation>
    <scope>NUCLEOTIDE SEQUENCE [LARGE SCALE GENOMIC DNA]</scope>
    <source>
        <strain evidence="11">Edinburgh</strain>
    </source>
</reference>
<evidence type="ECO:0000256" key="3">
    <source>
        <dbReference type="ARBA" id="ARBA00009085"/>
    </source>
</evidence>
<feature type="compositionally biased region" description="Basic and acidic residues" evidence="9">
    <location>
        <begin position="674"/>
        <end position="687"/>
    </location>
</feature>
<feature type="compositionally biased region" description="Polar residues" evidence="9">
    <location>
        <begin position="688"/>
        <end position="698"/>
    </location>
</feature>
<evidence type="ECO:0000313" key="12">
    <source>
        <dbReference type="WBParaSite" id="TMUE_3000014739.1"/>
    </source>
</evidence>
<reference evidence="12" key="3">
    <citation type="submission" date="2019-12" db="UniProtKB">
        <authorList>
            <consortium name="WormBaseParasite"/>
        </authorList>
    </citation>
    <scope>IDENTIFICATION</scope>
</reference>
<dbReference type="FunFam" id="3.90.70.10:FF:000119">
    <property type="entry name" value="Ubiquitin specific peptidase 36"/>
    <property type="match status" value="1"/>
</dbReference>
<feature type="compositionally biased region" description="Low complexity" evidence="9">
    <location>
        <begin position="565"/>
        <end position="579"/>
    </location>
</feature>
<comment type="similarity">
    <text evidence="3 8">Belongs to the peptidase C19 family.</text>
</comment>
<evidence type="ECO:0000256" key="2">
    <source>
        <dbReference type="ARBA" id="ARBA00004604"/>
    </source>
</evidence>
<organism evidence="11 12">
    <name type="scientific">Trichuris muris</name>
    <name type="common">Mouse whipworm</name>
    <dbReference type="NCBI Taxonomy" id="70415"/>
    <lineage>
        <taxon>Eukaryota</taxon>
        <taxon>Metazoa</taxon>
        <taxon>Ecdysozoa</taxon>
        <taxon>Nematoda</taxon>
        <taxon>Enoplea</taxon>
        <taxon>Dorylaimia</taxon>
        <taxon>Trichinellida</taxon>
        <taxon>Trichuridae</taxon>
        <taxon>Trichuris</taxon>
    </lineage>
</organism>
<dbReference type="Proteomes" id="UP000046395">
    <property type="component" value="Unassembled WGS sequence"/>
</dbReference>
<evidence type="ECO:0000256" key="6">
    <source>
        <dbReference type="ARBA" id="ARBA00022801"/>
    </source>
</evidence>
<dbReference type="PROSITE" id="PS00973">
    <property type="entry name" value="USP_2"/>
    <property type="match status" value="1"/>
</dbReference>
<dbReference type="InterPro" id="IPR050164">
    <property type="entry name" value="Peptidase_C19"/>
</dbReference>
<dbReference type="GO" id="GO:0006508">
    <property type="term" value="P:proteolysis"/>
    <property type="evidence" value="ECO:0007669"/>
    <property type="project" value="UniProtKB-KW"/>
</dbReference>
<feature type="compositionally biased region" description="Low complexity" evidence="9">
    <location>
        <begin position="632"/>
        <end position="641"/>
    </location>
</feature>
<feature type="region of interest" description="Disordered" evidence="9">
    <location>
        <begin position="518"/>
        <end position="785"/>
    </location>
</feature>
<dbReference type="GO" id="GO:0016579">
    <property type="term" value="P:protein deubiquitination"/>
    <property type="evidence" value="ECO:0007669"/>
    <property type="project" value="InterPro"/>
</dbReference>
<evidence type="ECO:0000256" key="9">
    <source>
        <dbReference type="SAM" id="MobiDB-lite"/>
    </source>
</evidence>
<keyword evidence="7 8" id="KW-0788">Thiol protease</keyword>
<proteinExistence type="inferred from homology"/>
<feature type="compositionally biased region" description="Basic residues" evidence="9">
    <location>
        <begin position="726"/>
        <end position="745"/>
    </location>
</feature>
<dbReference type="InterPro" id="IPR001394">
    <property type="entry name" value="Peptidase_C19_UCH"/>
</dbReference>
<evidence type="ECO:0000259" key="10">
    <source>
        <dbReference type="PROSITE" id="PS50235"/>
    </source>
</evidence>
<feature type="compositionally biased region" description="Polar residues" evidence="9">
    <location>
        <begin position="518"/>
        <end position="533"/>
    </location>
</feature>
<dbReference type="SUPFAM" id="SSF54001">
    <property type="entry name" value="Cysteine proteinases"/>
    <property type="match status" value="1"/>
</dbReference>
<keyword evidence="5 8" id="KW-0833">Ubl conjugation pathway</keyword>
<dbReference type="WBParaSite" id="TMUE_3000014739.1">
    <property type="protein sequence ID" value="TMUE_3000014739.1"/>
    <property type="gene ID" value="WBGene00290513"/>
</dbReference>
<comment type="subcellular location">
    <subcellularLocation>
        <location evidence="2">Nucleus</location>
        <location evidence="2">Nucleolus</location>
    </subcellularLocation>
</comment>
<dbReference type="Pfam" id="PF00443">
    <property type="entry name" value="UCH"/>
    <property type="match status" value="1"/>
</dbReference>
<dbReference type="PANTHER" id="PTHR24006:SF758">
    <property type="entry name" value="UBIQUITIN CARBOXYL-TERMINAL HYDROLASE 36"/>
    <property type="match status" value="1"/>
</dbReference>